<dbReference type="InterPro" id="IPR029044">
    <property type="entry name" value="Nucleotide-diphossugar_trans"/>
</dbReference>
<dbReference type="Proteomes" id="UP000193346">
    <property type="component" value="Unassembled WGS sequence"/>
</dbReference>
<accession>A0ABX3WRB7</accession>
<name>A0ABX3WRB7_9NEIS</name>
<evidence type="ECO:0000259" key="1">
    <source>
        <dbReference type="Pfam" id="PF00535"/>
    </source>
</evidence>
<dbReference type="RefSeq" id="WP_085417682.1">
    <property type="nucleotide sequence ID" value="NZ_CP091509.1"/>
</dbReference>
<dbReference type="SUPFAM" id="SSF53448">
    <property type="entry name" value="Nucleotide-diphospho-sugar transferases"/>
    <property type="match status" value="1"/>
</dbReference>
<evidence type="ECO:0000313" key="2">
    <source>
        <dbReference type="EMBL" id="OSI37168.1"/>
    </source>
</evidence>
<proteinExistence type="predicted"/>
<dbReference type="Pfam" id="PF00535">
    <property type="entry name" value="Glycos_transf_2"/>
    <property type="match status" value="1"/>
</dbReference>
<protein>
    <recommendedName>
        <fullName evidence="1">Glycosyltransferase 2-like domain-containing protein</fullName>
    </recommendedName>
</protein>
<keyword evidence="3" id="KW-1185">Reference proteome</keyword>
<comment type="caution">
    <text evidence="2">The sequence shown here is derived from an EMBL/GenBank/DDBJ whole genome shotgun (WGS) entry which is preliminary data.</text>
</comment>
<sequence>MKLKKRLQQQFWQSLVAQKLKRTLLKNNRQIPVIIVSYNNGAYVENIVSQMNRFDIIPIVIDNKSTHKKSLQILCQLQNDQKADIVFSPYNFGHLVGFIGRIYEALPEVFAYSDPDLELSPDLPHNFLEILADLTKEFSVYKAGCALSMPPQSSDNNQATQFIHRKQKKPFAYPQKPFTPVQWEKQFWRFKIEHPIWEIYAAKLDTTFAVYRKSNYQYDFLDAVRVAGVFTAVHLPWFPESDIMCAEDKLEYFNKNESATWKNQS</sequence>
<reference evidence="2 3" key="1">
    <citation type="submission" date="2017-01" db="EMBL/GenBank/DDBJ databases">
        <authorList>
            <person name="Wolfgang W.J."/>
            <person name="Cole J."/>
            <person name="Wroblewski D."/>
            <person name="Mcginnis J."/>
            <person name="Musser K.A."/>
        </authorList>
    </citation>
    <scope>NUCLEOTIDE SEQUENCE [LARGE SCALE GENOMIC DNA]</scope>
    <source>
        <strain evidence="2 3">93087</strain>
    </source>
</reference>
<evidence type="ECO:0000313" key="3">
    <source>
        <dbReference type="Proteomes" id="UP000193346"/>
    </source>
</evidence>
<feature type="domain" description="Glycosyltransferase 2-like" evidence="1">
    <location>
        <begin position="33"/>
        <end position="144"/>
    </location>
</feature>
<dbReference type="Gene3D" id="3.90.550.10">
    <property type="entry name" value="Spore Coat Polysaccharide Biosynthesis Protein SpsA, Chain A"/>
    <property type="match status" value="1"/>
</dbReference>
<gene>
    <name evidence="2" type="ORF">BV913_00630</name>
</gene>
<dbReference type="InterPro" id="IPR001173">
    <property type="entry name" value="Glyco_trans_2-like"/>
</dbReference>
<organism evidence="2 3">
    <name type="scientific">Neisseria dumasiana</name>
    <dbReference type="NCBI Taxonomy" id="1931275"/>
    <lineage>
        <taxon>Bacteria</taxon>
        <taxon>Pseudomonadati</taxon>
        <taxon>Pseudomonadota</taxon>
        <taxon>Betaproteobacteria</taxon>
        <taxon>Neisseriales</taxon>
        <taxon>Neisseriaceae</taxon>
        <taxon>Neisseria</taxon>
    </lineage>
</organism>
<dbReference type="EMBL" id="MTAC01000001">
    <property type="protein sequence ID" value="OSI37168.1"/>
    <property type="molecule type" value="Genomic_DNA"/>
</dbReference>